<dbReference type="GO" id="GO:0004417">
    <property type="term" value="F:hydroxyethylthiazole kinase activity"/>
    <property type="evidence" value="ECO:0007669"/>
    <property type="project" value="UniProtKB-EC"/>
</dbReference>
<organism evidence="16 17">
    <name type="scientific">Ophiocordyceps unilateralis</name>
    <name type="common">Zombie-ant fungus</name>
    <name type="synonym">Torrubia unilateralis</name>
    <dbReference type="NCBI Taxonomy" id="268505"/>
    <lineage>
        <taxon>Eukaryota</taxon>
        <taxon>Fungi</taxon>
        <taxon>Dikarya</taxon>
        <taxon>Ascomycota</taxon>
        <taxon>Pezizomycotina</taxon>
        <taxon>Sordariomycetes</taxon>
        <taxon>Hypocreomycetidae</taxon>
        <taxon>Hypocreales</taxon>
        <taxon>Ophiocordycipitaceae</taxon>
        <taxon>Ophiocordyceps</taxon>
    </lineage>
</organism>
<name>A0A2A9PC56_OPHUN</name>
<evidence type="ECO:0000256" key="7">
    <source>
        <dbReference type="ARBA" id="ARBA00022741"/>
    </source>
</evidence>
<dbReference type="HAMAP" id="MF_00228">
    <property type="entry name" value="Thz_kinase"/>
    <property type="match status" value="1"/>
</dbReference>
<dbReference type="Proteomes" id="UP000037136">
    <property type="component" value="Unassembled WGS sequence"/>
</dbReference>
<evidence type="ECO:0000256" key="9">
    <source>
        <dbReference type="ARBA" id="ARBA00022840"/>
    </source>
</evidence>
<dbReference type="CDD" id="cd00564">
    <property type="entry name" value="TMP_TenI"/>
    <property type="match status" value="1"/>
</dbReference>
<reference evidence="16 17" key="1">
    <citation type="journal article" date="2015" name="BMC Genomics">
        <title>Gene expression during zombie ant biting behavior reflects the complexity underlying fungal parasitic behavioral manipulation.</title>
        <authorList>
            <person name="de Bekker C."/>
            <person name="Ohm R.A."/>
            <person name="Loreto R.G."/>
            <person name="Sebastian A."/>
            <person name="Albert I."/>
            <person name="Merrow M."/>
            <person name="Brachmann A."/>
            <person name="Hughes D.P."/>
        </authorList>
    </citation>
    <scope>NUCLEOTIDE SEQUENCE [LARGE SCALE GENOMIC DNA]</scope>
    <source>
        <strain evidence="16 17">SC16a</strain>
    </source>
</reference>
<evidence type="ECO:0000256" key="2">
    <source>
        <dbReference type="ARBA" id="ARBA00001946"/>
    </source>
</evidence>
<dbReference type="InterPro" id="IPR000417">
    <property type="entry name" value="Hyethyz_kinase"/>
</dbReference>
<comment type="catalytic activity">
    <reaction evidence="14">
        <text>2-[(2R,5Z)-2-carboxy-4-methylthiazol-5(2H)-ylidene]ethyl phosphate + 4-amino-2-methyl-5-(diphosphooxymethyl)pyrimidine + 2 H(+) = thiamine phosphate + CO2 + diphosphate</text>
        <dbReference type="Rhea" id="RHEA:47844"/>
        <dbReference type="ChEBI" id="CHEBI:15378"/>
        <dbReference type="ChEBI" id="CHEBI:16526"/>
        <dbReference type="ChEBI" id="CHEBI:33019"/>
        <dbReference type="ChEBI" id="CHEBI:37575"/>
        <dbReference type="ChEBI" id="CHEBI:57841"/>
        <dbReference type="ChEBI" id="CHEBI:62899"/>
        <dbReference type="EC" id="2.5.1.3"/>
    </reaction>
</comment>
<comment type="pathway">
    <text evidence="4">Cofactor biosynthesis; thiamine diphosphate biosynthesis; thiamine phosphate from 4-amino-2-methyl-5-diphosphomethylpyrimidine and 4-methyl-5-(2-phosphoethyl)-thiazole: step 1/1.</text>
</comment>
<dbReference type="GO" id="GO:0009228">
    <property type="term" value="P:thiamine biosynthetic process"/>
    <property type="evidence" value="ECO:0007669"/>
    <property type="project" value="UniProtKB-KW"/>
</dbReference>
<dbReference type="GO" id="GO:0005737">
    <property type="term" value="C:cytoplasm"/>
    <property type="evidence" value="ECO:0007669"/>
    <property type="project" value="TreeGrafter"/>
</dbReference>
<protein>
    <recommendedName>
        <fullName evidence="15">Thiamine phosphate synthase/TenI domain-containing protein</fullName>
    </recommendedName>
</protein>
<evidence type="ECO:0000313" key="17">
    <source>
        <dbReference type="Proteomes" id="UP000037136"/>
    </source>
</evidence>
<dbReference type="SUPFAM" id="SSF51391">
    <property type="entry name" value="Thiamin phosphate synthase"/>
    <property type="match status" value="1"/>
</dbReference>
<evidence type="ECO:0000256" key="5">
    <source>
        <dbReference type="ARBA" id="ARBA00022679"/>
    </source>
</evidence>
<evidence type="ECO:0000256" key="8">
    <source>
        <dbReference type="ARBA" id="ARBA00022777"/>
    </source>
</evidence>
<feature type="domain" description="Thiamine phosphate synthase/TenI" evidence="15">
    <location>
        <begin position="10"/>
        <end position="199"/>
    </location>
</feature>
<keyword evidence="7" id="KW-0547">Nucleotide-binding</keyword>
<evidence type="ECO:0000256" key="1">
    <source>
        <dbReference type="ARBA" id="ARBA00001771"/>
    </source>
</evidence>
<comment type="catalytic activity">
    <reaction evidence="1">
        <text>5-(2-hydroxyethyl)-4-methylthiazole + ATP = 4-methyl-5-(2-phosphooxyethyl)-thiazole + ADP + H(+)</text>
        <dbReference type="Rhea" id="RHEA:24212"/>
        <dbReference type="ChEBI" id="CHEBI:15378"/>
        <dbReference type="ChEBI" id="CHEBI:17957"/>
        <dbReference type="ChEBI" id="CHEBI:30616"/>
        <dbReference type="ChEBI" id="CHEBI:58296"/>
        <dbReference type="ChEBI" id="CHEBI:456216"/>
        <dbReference type="EC" id="2.7.1.50"/>
    </reaction>
</comment>
<dbReference type="GO" id="GO:0004789">
    <property type="term" value="F:thiamine-phosphate diphosphorylase activity"/>
    <property type="evidence" value="ECO:0007669"/>
    <property type="project" value="UniProtKB-EC"/>
</dbReference>
<dbReference type="UniPathway" id="UPA00060">
    <property type="reaction ID" value="UER00139"/>
</dbReference>
<reference evidence="16 17" key="2">
    <citation type="journal article" date="2017" name="Sci. Rep.">
        <title>Ant-infecting Ophiocordyceps genomes reveal a high diversity of potential behavioral manipulation genes and a possible major role for enterotoxins.</title>
        <authorList>
            <person name="de Bekker C."/>
            <person name="Ohm R.A."/>
            <person name="Evans H.C."/>
            <person name="Brachmann A."/>
            <person name="Hughes D.P."/>
        </authorList>
    </citation>
    <scope>NUCLEOTIDE SEQUENCE [LARGE SCALE GENOMIC DNA]</scope>
    <source>
        <strain evidence="16 17">SC16a</strain>
    </source>
</reference>
<dbReference type="SUPFAM" id="SSF53613">
    <property type="entry name" value="Ribokinase-like"/>
    <property type="match status" value="1"/>
</dbReference>
<comment type="cofactor">
    <cofactor evidence="2">
        <name>Mg(2+)</name>
        <dbReference type="ChEBI" id="CHEBI:18420"/>
    </cofactor>
</comment>
<dbReference type="InterPro" id="IPR022998">
    <property type="entry name" value="ThiamineP_synth_TenI"/>
</dbReference>
<keyword evidence="8" id="KW-0418">Kinase</keyword>
<evidence type="ECO:0000256" key="6">
    <source>
        <dbReference type="ARBA" id="ARBA00022723"/>
    </source>
</evidence>
<dbReference type="PANTHER" id="PTHR20857">
    <property type="entry name" value="THIAMINE-PHOSPHATE PYROPHOSPHORYLASE"/>
    <property type="match status" value="1"/>
</dbReference>
<gene>
    <name evidence="16" type="ORF">XA68_13210</name>
</gene>
<dbReference type="STRING" id="268505.A0A2A9PC56"/>
<dbReference type="Gene3D" id="3.20.20.70">
    <property type="entry name" value="Aldolase class I"/>
    <property type="match status" value="1"/>
</dbReference>
<dbReference type="InterPro" id="IPR029056">
    <property type="entry name" value="Ribokinase-like"/>
</dbReference>
<dbReference type="InterPro" id="IPR034291">
    <property type="entry name" value="TMP_synthase"/>
</dbReference>
<evidence type="ECO:0000256" key="10">
    <source>
        <dbReference type="ARBA" id="ARBA00022842"/>
    </source>
</evidence>
<dbReference type="NCBIfam" id="NF006830">
    <property type="entry name" value="PRK09355.1"/>
    <property type="match status" value="1"/>
</dbReference>
<evidence type="ECO:0000313" key="16">
    <source>
        <dbReference type="EMBL" id="PFH58794.1"/>
    </source>
</evidence>
<dbReference type="GO" id="GO:0005524">
    <property type="term" value="F:ATP binding"/>
    <property type="evidence" value="ECO:0007669"/>
    <property type="project" value="UniProtKB-KW"/>
</dbReference>
<dbReference type="NCBIfam" id="TIGR00693">
    <property type="entry name" value="thiE"/>
    <property type="match status" value="1"/>
</dbReference>
<evidence type="ECO:0000256" key="13">
    <source>
        <dbReference type="ARBA" id="ARBA00047851"/>
    </source>
</evidence>
<evidence type="ECO:0000256" key="14">
    <source>
        <dbReference type="ARBA" id="ARBA00047883"/>
    </source>
</evidence>
<comment type="caution">
    <text evidence="16">The sequence shown here is derived from an EMBL/GenBank/DDBJ whole genome shotgun (WGS) entry which is preliminary data.</text>
</comment>
<evidence type="ECO:0000256" key="4">
    <source>
        <dbReference type="ARBA" id="ARBA00005165"/>
    </source>
</evidence>
<dbReference type="InterPro" id="IPR036206">
    <property type="entry name" value="ThiamineP_synth_sf"/>
</dbReference>
<comment type="catalytic activity">
    <reaction evidence="12">
        <text>4-methyl-5-(2-phosphooxyethyl)-thiazole + 4-amino-2-methyl-5-(diphosphooxymethyl)pyrimidine + H(+) = thiamine phosphate + diphosphate</text>
        <dbReference type="Rhea" id="RHEA:22328"/>
        <dbReference type="ChEBI" id="CHEBI:15378"/>
        <dbReference type="ChEBI" id="CHEBI:33019"/>
        <dbReference type="ChEBI" id="CHEBI:37575"/>
        <dbReference type="ChEBI" id="CHEBI:57841"/>
        <dbReference type="ChEBI" id="CHEBI:58296"/>
        <dbReference type="EC" id="2.5.1.3"/>
    </reaction>
</comment>
<keyword evidence="9" id="KW-0067">ATP-binding</keyword>
<keyword evidence="11" id="KW-0784">Thiamine biosynthesis</keyword>
<dbReference type="HAMAP" id="MF_00097">
    <property type="entry name" value="TMP_synthase"/>
    <property type="match status" value="1"/>
</dbReference>
<dbReference type="InterPro" id="IPR013785">
    <property type="entry name" value="Aldolase_TIM"/>
</dbReference>
<dbReference type="Pfam" id="PF02581">
    <property type="entry name" value="TMP-TENI"/>
    <property type="match status" value="1"/>
</dbReference>
<keyword evidence="10" id="KW-0460">Magnesium</keyword>
<comment type="catalytic activity">
    <reaction evidence="13">
        <text>2-(2-carboxy-4-methylthiazol-5-yl)ethyl phosphate + 4-amino-2-methyl-5-(diphosphooxymethyl)pyrimidine + 2 H(+) = thiamine phosphate + CO2 + diphosphate</text>
        <dbReference type="Rhea" id="RHEA:47848"/>
        <dbReference type="ChEBI" id="CHEBI:15378"/>
        <dbReference type="ChEBI" id="CHEBI:16526"/>
        <dbReference type="ChEBI" id="CHEBI:33019"/>
        <dbReference type="ChEBI" id="CHEBI:37575"/>
        <dbReference type="ChEBI" id="CHEBI:57841"/>
        <dbReference type="ChEBI" id="CHEBI:62890"/>
        <dbReference type="EC" id="2.5.1.3"/>
    </reaction>
</comment>
<keyword evidence="17" id="KW-1185">Reference proteome</keyword>
<dbReference type="AlphaFoldDB" id="A0A2A9PC56"/>
<dbReference type="Gene3D" id="3.40.1190.20">
    <property type="match status" value="1"/>
</dbReference>
<dbReference type="EMBL" id="LAZP02000255">
    <property type="protein sequence ID" value="PFH58794.1"/>
    <property type="molecule type" value="Genomic_DNA"/>
</dbReference>
<evidence type="ECO:0000256" key="12">
    <source>
        <dbReference type="ARBA" id="ARBA00047334"/>
    </source>
</evidence>
<accession>A0A2A9PC56</accession>
<dbReference type="PANTHER" id="PTHR20857:SF23">
    <property type="entry name" value="THIAMINE BIOSYNTHETIC BIFUNCTIONAL ENZYME"/>
    <property type="match status" value="1"/>
</dbReference>
<proteinExistence type="inferred from homology"/>
<dbReference type="Pfam" id="PF02110">
    <property type="entry name" value="HK"/>
    <property type="match status" value="1"/>
</dbReference>
<evidence type="ECO:0000256" key="3">
    <source>
        <dbReference type="ARBA" id="ARBA00004868"/>
    </source>
</evidence>
<dbReference type="CDD" id="cd01170">
    <property type="entry name" value="THZ_kinase"/>
    <property type="match status" value="1"/>
</dbReference>
<keyword evidence="6" id="KW-0479">Metal-binding</keyword>
<dbReference type="OrthoDB" id="4994at2759"/>
<dbReference type="GO" id="GO:0000287">
    <property type="term" value="F:magnesium ion binding"/>
    <property type="evidence" value="ECO:0007669"/>
    <property type="project" value="InterPro"/>
</dbReference>
<evidence type="ECO:0000259" key="15">
    <source>
        <dbReference type="Pfam" id="PF02581"/>
    </source>
</evidence>
<dbReference type="PRINTS" id="PR01099">
    <property type="entry name" value="HYETHTZKNASE"/>
</dbReference>
<dbReference type="GO" id="GO:0009229">
    <property type="term" value="P:thiamine diphosphate biosynthetic process"/>
    <property type="evidence" value="ECO:0007669"/>
    <property type="project" value="UniProtKB-UniPathway"/>
</dbReference>
<keyword evidence="5" id="KW-0808">Transferase</keyword>
<evidence type="ECO:0000256" key="11">
    <source>
        <dbReference type="ARBA" id="ARBA00022977"/>
    </source>
</evidence>
<comment type="pathway">
    <text evidence="3">Cofactor biosynthesis; thiamine diphosphate biosynthesis; 4-methyl-5-(2-phosphoethyl)-thiazole from 5-(2-hydroxyethyl)-4-methylthiazole: step 1/1.</text>
</comment>
<sequence length="505" mass="50562">MSKPAVDYGLYLVTEPVSGLEDVVESALRGGATVVQLRDKKGRREDVAAMASRLLAVTRRFDVPLLINDDVEMAIDVGADGAHVGQDDLEASRARALLGPDRIMGVSASTAAEAVAACEAGADYLGLGAVFVTPTKSNTRAVLGPAGVRVILAALAEAGHGAVPAVAIGGIDAANAARVLALSRAPAKPLDGLAVVRAVVAASDPASAAAHLRSAVLVSRVGHVVACIAAAAPLSHNMTNLVVQNLAANVVLAIGASPIMSSCAREAPDLAALGGGALVINTGTVTADGLANQLEALAAYNGAGRPVVLDPVGVGATTVRRDAVDALLAAGHFAVIKGNASELLALHLGGGRQRGVDSSAALDVTTRAALARAVARRHSCVVVLTGQVDVVSDGRRTVRVANGHELLGAVTGSGCCLGAVVAAALAAHESDALLAALAAVVLYAVAAELAAARSDVRGPGSFVPALLDELYGLRRAAAGGDVRWLALVKVEAVDVDDEATPSIYS</sequence>